<dbReference type="AlphaFoldDB" id="A0A8D2ER18"/>
<feature type="short sequence motif" description="Q motif" evidence="3">
    <location>
        <begin position="32"/>
        <end position="60"/>
    </location>
</feature>
<evidence type="ECO:0000313" key="6">
    <source>
        <dbReference type="Ensembl" id="ENSTGEP00000010268.1"/>
    </source>
</evidence>
<dbReference type="Ensembl" id="ENSTGET00000012370.1">
    <property type="protein sequence ID" value="ENSTGEP00000010268.1"/>
    <property type="gene ID" value="ENSTGEG00000008431.1"/>
</dbReference>
<dbReference type="GO" id="GO:0005524">
    <property type="term" value="F:ATP binding"/>
    <property type="evidence" value="ECO:0007669"/>
    <property type="project" value="UniProtKB-KW"/>
</dbReference>
<sequence length="96" mass="10920">SAKSQDTKSKENSPNEMEPEGIIERNWNEIADSFDDMNLLEFLLHGIYAYGFEKSSAIQQRATLLVSRIMIEGGHDTRRLHGCLLSCLYWGHQCAC</sequence>
<feature type="region of interest" description="Disordered" evidence="4">
    <location>
        <begin position="1"/>
        <end position="22"/>
    </location>
</feature>
<evidence type="ECO:0000259" key="5">
    <source>
        <dbReference type="PROSITE" id="PS51195"/>
    </source>
</evidence>
<evidence type="ECO:0000256" key="4">
    <source>
        <dbReference type="SAM" id="MobiDB-lite"/>
    </source>
</evidence>
<dbReference type="Proteomes" id="UP000694411">
    <property type="component" value="Chromosome 9"/>
</dbReference>
<keyword evidence="2" id="KW-0067">ATP-binding</keyword>
<reference evidence="6" key="3">
    <citation type="submission" date="2025-09" db="UniProtKB">
        <authorList>
            <consortium name="Ensembl"/>
        </authorList>
    </citation>
    <scope>IDENTIFICATION</scope>
</reference>
<evidence type="ECO:0000256" key="3">
    <source>
        <dbReference type="PROSITE-ProRule" id="PRU00552"/>
    </source>
</evidence>
<proteinExistence type="predicted"/>
<accession>A0A8D2ER18</accession>
<name>A0A8D2ER18_THEGE</name>
<dbReference type="InterPro" id="IPR014014">
    <property type="entry name" value="RNA_helicase_DEAD_Q_motif"/>
</dbReference>
<reference evidence="6" key="1">
    <citation type="submission" date="2018-05" db="EMBL/GenBank/DDBJ databases">
        <title>Whole genome of Theropithecus gelada.</title>
        <authorList>
            <person name="Chiou K.L."/>
            <person name="Snyder-Mackler N."/>
        </authorList>
    </citation>
    <scope>NUCLEOTIDE SEQUENCE [LARGE SCALE GENOMIC DNA]</scope>
</reference>
<feature type="domain" description="DEAD-box RNA helicase Q" evidence="5">
    <location>
        <begin position="32"/>
        <end position="60"/>
    </location>
</feature>
<evidence type="ECO:0000256" key="1">
    <source>
        <dbReference type="ARBA" id="ARBA00022741"/>
    </source>
</evidence>
<dbReference type="PROSITE" id="PS51195">
    <property type="entry name" value="Q_MOTIF"/>
    <property type="match status" value="1"/>
</dbReference>
<keyword evidence="7" id="KW-1185">Reference proteome</keyword>
<dbReference type="GO" id="GO:0003724">
    <property type="term" value="F:RNA helicase activity"/>
    <property type="evidence" value="ECO:0007669"/>
    <property type="project" value="InterPro"/>
</dbReference>
<protein>
    <recommendedName>
        <fullName evidence="5">DEAD-box RNA helicase Q domain-containing protein</fullName>
    </recommendedName>
</protein>
<organism evidence="6 7">
    <name type="scientific">Theropithecus gelada</name>
    <name type="common">Gelada baboon</name>
    <dbReference type="NCBI Taxonomy" id="9565"/>
    <lineage>
        <taxon>Eukaryota</taxon>
        <taxon>Metazoa</taxon>
        <taxon>Chordata</taxon>
        <taxon>Craniata</taxon>
        <taxon>Vertebrata</taxon>
        <taxon>Euteleostomi</taxon>
        <taxon>Mammalia</taxon>
        <taxon>Eutheria</taxon>
        <taxon>Euarchontoglires</taxon>
        <taxon>Primates</taxon>
        <taxon>Haplorrhini</taxon>
        <taxon>Catarrhini</taxon>
        <taxon>Cercopithecidae</taxon>
        <taxon>Cercopithecinae</taxon>
        <taxon>Theropithecus</taxon>
    </lineage>
</organism>
<evidence type="ECO:0000313" key="7">
    <source>
        <dbReference type="Proteomes" id="UP000694411"/>
    </source>
</evidence>
<feature type="compositionally biased region" description="Basic and acidic residues" evidence="4">
    <location>
        <begin position="1"/>
        <end position="13"/>
    </location>
</feature>
<reference evidence="6" key="2">
    <citation type="submission" date="2025-08" db="UniProtKB">
        <authorList>
            <consortium name="Ensembl"/>
        </authorList>
    </citation>
    <scope>IDENTIFICATION</scope>
</reference>
<keyword evidence="1" id="KW-0547">Nucleotide-binding</keyword>
<evidence type="ECO:0000256" key="2">
    <source>
        <dbReference type="ARBA" id="ARBA00022840"/>
    </source>
</evidence>